<feature type="compositionally biased region" description="Basic and acidic residues" evidence="2">
    <location>
        <begin position="593"/>
        <end position="605"/>
    </location>
</feature>
<protein>
    <submittedName>
        <fullName evidence="6">Protein FAM186A</fullName>
    </submittedName>
</protein>
<feature type="compositionally biased region" description="Basic and acidic residues" evidence="2">
    <location>
        <begin position="887"/>
        <end position="913"/>
    </location>
</feature>
<dbReference type="InterPro" id="IPR049144">
    <property type="entry name" value="FAM186A_B_N"/>
</dbReference>
<evidence type="ECO:0000313" key="5">
    <source>
        <dbReference type="Proteomes" id="UP001652640"/>
    </source>
</evidence>
<organism evidence="5 6">
    <name type="scientific">Odocoileus virginianus</name>
    <name type="common">White-tailed deer</name>
    <dbReference type="NCBI Taxonomy" id="9874"/>
    <lineage>
        <taxon>Eukaryota</taxon>
        <taxon>Metazoa</taxon>
        <taxon>Chordata</taxon>
        <taxon>Craniata</taxon>
        <taxon>Vertebrata</taxon>
        <taxon>Euteleostomi</taxon>
        <taxon>Mammalia</taxon>
        <taxon>Eutheria</taxon>
        <taxon>Laurasiatheria</taxon>
        <taxon>Artiodactyla</taxon>
        <taxon>Ruminantia</taxon>
        <taxon>Pecora</taxon>
        <taxon>Cervidae</taxon>
        <taxon>Odocoileinae</taxon>
        <taxon>Odocoileus</taxon>
    </lineage>
</organism>
<dbReference type="GeneID" id="110146991"/>
<feature type="compositionally biased region" description="Low complexity" evidence="2">
    <location>
        <begin position="978"/>
        <end position="999"/>
    </location>
</feature>
<feature type="compositionally biased region" description="Polar residues" evidence="2">
    <location>
        <begin position="511"/>
        <end position="523"/>
    </location>
</feature>
<feature type="region of interest" description="Disordered" evidence="2">
    <location>
        <begin position="397"/>
        <end position="416"/>
    </location>
</feature>
<gene>
    <name evidence="6" type="primary">FAM186A</name>
</gene>
<feature type="region of interest" description="Disordered" evidence="2">
    <location>
        <begin position="799"/>
        <end position="932"/>
    </location>
</feature>
<dbReference type="Pfam" id="PF20870">
    <property type="entry name" value="FAM186A-B_N"/>
    <property type="match status" value="1"/>
</dbReference>
<dbReference type="PANTHER" id="PTHR33590">
    <property type="entry name" value="GLUTENIN, HIGH MOLECULAR WEIGHT SUBUNIT PW212-RELATED PROTEIN"/>
    <property type="match status" value="1"/>
</dbReference>
<accession>A0ABM4H4Q6</accession>
<dbReference type="Pfam" id="PF20869">
    <property type="entry name" value="FAM186A_PQQAQ"/>
    <property type="match status" value="9"/>
</dbReference>
<feature type="region of interest" description="Disordered" evidence="2">
    <location>
        <begin position="1948"/>
        <end position="2010"/>
    </location>
</feature>
<feature type="region of interest" description="Disordered" evidence="2">
    <location>
        <begin position="705"/>
        <end position="735"/>
    </location>
</feature>
<feature type="coiled-coil region" evidence="1">
    <location>
        <begin position="298"/>
        <end position="325"/>
    </location>
</feature>
<feature type="compositionally biased region" description="Low complexity" evidence="2">
    <location>
        <begin position="533"/>
        <end position="543"/>
    </location>
</feature>
<feature type="region of interest" description="Disordered" evidence="2">
    <location>
        <begin position="421"/>
        <end position="607"/>
    </location>
</feature>
<keyword evidence="1" id="KW-0175">Coiled coil</keyword>
<evidence type="ECO:0000259" key="4">
    <source>
        <dbReference type="Pfam" id="PF20870"/>
    </source>
</evidence>
<evidence type="ECO:0000256" key="1">
    <source>
        <dbReference type="SAM" id="Coils"/>
    </source>
</evidence>
<sequence>MSTETNDEYEAEKETLEFTKMYKTVLQRSEVPKLEIPFAVQDVISRIEQAQVQRAREHLNMQLTDIMQNVKRIINCYTMEENMHAERKTSFIEHKKQKGSLLEKITACAKTAEIKNKTLAYILAWLEEWNVNLSEITAIDIEEHHHCLAQMEMLPETFKAIENNIKILSRISTYLLEEKKKQKKKTASRGSLWKSWKERVIKRPATAHALRPDQMISDQFATEKKVSEIQDMLQELIGTSMFNKLENNAIKYISSTTVNLSKALSTLNDEVKAVNLHTSDIYANETVEREQEISLKIIQDLSERNEMLQQKLQEAEEKYENLIRSKVLEHQALPTSTLKVLPEPSPQSAISQDDTEDNLDSILAKEFENMVDEAPQKGTKALGIKWDSSHLYAAQGETTEDLTGEQKKSSGEITEDKISVKKGGAFQKDGADEFQSQKKKHTKGLSVQETSETNVNDDKGKQKVTGTKPDHHLELQALDKKRKETKSSPEAKSKSLTESKNQHFPSDFLSDKSQGGKSGTSGILEQLRKAKSEYSQSKSQISSENKEELTTESMNKDGRNEMSSPPEPSSLSQLDYSSEKIKGKKHHISPESTTRKEEKSEEKDTSVFTKKFKSLTLAKSGIPDGESEQSNLEEVQKAIVSFLKEKTDNIGKPWDKKTESKKELLRRSEVEKLGIVKAKMEEYFQKVAETVTKILRKYKDTKNEGRIREKPLKQKKAVSFMPEQHSQETTSAKSEISTLISQERLDPLTDNLIQMILTELESERNVPEASTVGTDYKEKEKQELEERWFEMINKNLEKEGAWLPVKEGKQGQQKQKQWQEEEVWKGQQKHKIQKQIESDEKQKQREEEKEGYQKSKQQQLEAWKQKMKQQGVPLEKEKGQQMMQVQKEVRHLEQESSWEREEEKQKARRKVGDYESQNQKTAKKMKPSEQLEQVLSQTSIPLFHRWESTQKDIPQIHQRKDFTGNLKQLGDLAEGKHPTPITTPISTQSSSRGSSSVSGASLAPVISLTPQQAQALGITLTPEQAQAPGITLTPQQAQALGITLTPEQAQAPGVTLTPQQAQALGITLTPEQAQAPGITLTPQQAQALGITLTPEQAQALGITLTPQQAQALGITLTPEQAQAPGITLTPQQAQALGITITPEQAQAPVISLTPQQAQALGITLTPEQAQAPGITLTPQQAQALGITLTPEQAQAPGITLTPQQAQALGITLTPEQAQALGITLTPQQAQALGITLTPEQAQAPGITLTPQQAQALGITLTPEQAQAPGITLTPQRAQALGITLTPEQAQAPGITLTPQQAQALGITLTPEQAQAPGITLTPQQAQALGITLTPEQAQAPGITLTPQQAQALGITLTPEQAQAPGITLTPQQAQALGITLTPEQAQAPGITLTPQQAQALGITLTPEQAQAPGITLTPQQAQALGITLTPEQAQALGITLTPQQAQALGITLTPEQAQAPGITLTPQQAQALGITLTPEQAQAPGITLTPQQAQALGITLTPEQAQAPGITLTPQQAQALGITLTPEQAQALGITLTPQQAQALGITLTPEQAQAPGITLTPQQAQALGITLTPEQAQAPGITLTPQQAQALGITLTPDQAQAPWVSLTSQQAEALRIHITPEQVQAQDLTLTPQQFQALRIPVTIPQARDLGAPFTLGQAQALGVSFSREQFAELGVPLTSDKVYTLEYPHIPEQIQHLDAPFTPGEAWSVGITVRSVQDPKSTTPLMKEQPLPPWAGPPSEHTLKAGISSITDKSVTKHAPHTPKVSSVSSAAIAEKSLVFEVPSTPMRLSRFPLKQAPSEKFLGMRIPSDPEKLLAPQTSPSSRQTLVSKDLSTSVPFPTPVPSPIFELSPTSQQPLEPEALLSSGRFFISRDSMTPQSPLILKPLPDRRQPLISGVPVTSAQIPKIWAPLSPGTCLFPGTSSIPQEVLKSGPLTLSEQFQATQTFATRKQSPQLQAPSALGQHLPPRTLPGQASSAWVSPTPGHPRTLLTPSIPEKPQKDLSSAVSKKRKERLSIISSLKLKSVLVHPSAPSFKVIQAPDASEEIQIPEDPFTVERFRMFKSHLTDYKTPVSQAPYVHERTLPTLIKPVTPLPSLITTQLLKTRQSSPSEWDRKSPLPPINMPWVLTSVSGTKQPKMMVPTSYPQELKEQNYFVDVEAQRKNLILLNQATKASILPSQLHTEARNLIIETLHTDKVRLGYLFRKYNAYRLIQRARNNIIKRLQAIQNTGSSYETQNLYIMLKRIDDYQKKVMQIWTEKQNSLEQKRNRCLRKMMYLFSQLQEAYKLNLDQPIPLVIEKKQIPASTKSVQQPYLKLLKEDKRKYNILNKFRKDDQLQAIWNADLSTSSYPITEKTSMHSLWAQLGGYPDIPMLLQLDVQSAFIRSLTYIQSRFKKIPR</sequence>
<keyword evidence="5" id="KW-1185">Reference proteome</keyword>
<feature type="region of interest" description="Disordered" evidence="2">
    <location>
        <begin position="970"/>
        <end position="999"/>
    </location>
</feature>
<feature type="compositionally biased region" description="Basic and acidic residues" evidence="2">
    <location>
        <begin position="834"/>
        <end position="853"/>
    </location>
</feature>
<dbReference type="Proteomes" id="UP001652640">
    <property type="component" value="Chromosome 24"/>
</dbReference>
<proteinExistence type="predicted"/>
<dbReference type="PANTHER" id="PTHR33590:SF2">
    <property type="entry name" value="PROTEIN FAM186A"/>
    <property type="match status" value="1"/>
</dbReference>
<dbReference type="InterPro" id="IPR049146">
    <property type="entry name" value="FAM186A_B_C"/>
</dbReference>
<feature type="compositionally biased region" description="Polar residues" evidence="2">
    <location>
        <begin position="445"/>
        <end position="454"/>
    </location>
</feature>
<evidence type="ECO:0000313" key="6">
    <source>
        <dbReference type="RefSeq" id="XP_070310550.1"/>
    </source>
</evidence>
<feature type="domain" description="FAM186A/B C-terminal" evidence="3">
    <location>
        <begin position="2153"/>
        <end position="2380"/>
    </location>
</feature>
<dbReference type="InterPro" id="IPR049147">
    <property type="entry name" value="FAM186A_PQQAQ"/>
</dbReference>
<feature type="compositionally biased region" description="Basic and acidic residues" evidence="2">
    <location>
        <begin position="544"/>
        <end position="560"/>
    </location>
</feature>
<feature type="compositionally biased region" description="Basic and acidic residues" evidence="2">
    <location>
        <begin position="468"/>
        <end position="501"/>
    </location>
</feature>
<feature type="domain" description="FAM186A/B N-terminal" evidence="4">
    <location>
        <begin position="32"/>
        <end position="272"/>
    </location>
</feature>
<dbReference type="Pfam" id="PF20865">
    <property type="entry name" value="FAM186A-B_C"/>
    <property type="match status" value="1"/>
</dbReference>
<feature type="compositionally biased region" description="Basic and acidic residues" evidence="2">
    <location>
        <begin position="404"/>
        <end position="416"/>
    </location>
</feature>
<evidence type="ECO:0000256" key="2">
    <source>
        <dbReference type="SAM" id="MobiDB-lite"/>
    </source>
</evidence>
<name>A0ABM4H4Q6_ODOVR</name>
<evidence type="ECO:0000259" key="3">
    <source>
        <dbReference type="Pfam" id="PF20865"/>
    </source>
</evidence>
<reference evidence="6" key="2">
    <citation type="submission" date="2025-08" db="UniProtKB">
        <authorList>
            <consortium name="RefSeq"/>
        </authorList>
    </citation>
    <scope>IDENTIFICATION</scope>
    <source>
        <tissue evidence="6">Tongue muscle</tissue>
    </source>
</reference>
<reference evidence="5" key="1">
    <citation type="journal article" date="2022" name="J. Hered.">
        <title>A De Novo Chromosome-Level Genome Assembly of the White-Tailed Deer, Odocoileus Virginianus.</title>
        <authorList>
            <person name="London E.W."/>
            <person name="Roca A.L."/>
            <person name="Novakofski J.E."/>
            <person name="Mateus-Pinilla N.E."/>
        </authorList>
    </citation>
    <scope>NUCLEOTIDE SEQUENCE [LARGE SCALE GENOMIC DNA]</scope>
</reference>
<feature type="compositionally biased region" description="Polar residues" evidence="2">
    <location>
        <begin position="1948"/>
        <end position="1960"/>
    </location>
</feature>
<dbReference type="RefSeq" id="XP_070310550.1">
    <property type="nucleotide sequence ID" value="XM_070454449.1"/>
</dbReference>